<organism evidence="1 2">
    <name type="scientific">Mycena rosella</name>
    <name type="common">Pink bonnet</name>
    <name type="synonym">Agaricus rosellus</name>
    <dbReference type="NCBI Taxonomy" id="1033263"/>
    <lineage>
        <taxon>Eukaryota</taxon>
        <taxon>Fungi</taxon>
        <taxon>Dikarya</taxon>
        <taxon>Basidiomycota</taxon>
        <taxon>Agaricomycotina</taxon>
        <taxon>Agaricomycetes</taxon>
        <taxon>Agaricomycetidae</taxon>
        <taxon>Agaricales</taxon>
        <taxon>Marasmiineae</taxon>
        <taxon>Mycenaceae</taxon>
        <taxon>Mycena</taxon>
    </lineage>
</organism>
<keyword evidence="2" id="KW-1185">Reference proteome</keyword>
<gene>
    <name evidence="1" type="ORF">B0H17DRAFT_1209156</name>
</gene>
<evidence type="ECO:0000313" key="1">
    <source>
        <dbReference type="EMBL" id="KAJ7671006.1"/>
    </source>
</evidence>
<keyword evidence="1" id="KW-0418">Kinase</keyword>
<evidence type="ECO:0000313" key="2">
    <source>
        <dbReference type="Proteomes" id="UP001221757"/>
    </source>
</evidence>
<comment type="caution">
    <text evidence="1">The sequence shown here is derived from an EMBL/GenBank/DDBJ whole genome shotgun (WGS) entry which is preliminary data.</text>
</comment>
<dbReference type="Proteomes" id="UP001221757">
    <property type="component" value="Unassembled WGS sequence"/>
</dbReference>
<sequence>MLDFTAYLVSQLSLQPADFKVGILTGGLTNVTVRATFARPTSLFKSLPFHSVVLKHAPPYLASDPTQPMSVNRQHIEANALRYLANEPEIQTLFAQFTDLKIPHLIHHDTTSNVLWITDLGVSQTLSKFLSTSPPPADGTIREIAVTLGNFFAQFWKITAYPTPETIIAFSRPDDQDDPVYYLASTALRVMLQRGVPDAEILGARIRATMQVKDKLEPCPGMVDFWPGSILIGFDGSRGLVDWEYFGISTSGAEIGMLVAHLDLIILYGSSTQESCEAIRSFISVFLDSAYDTHVPPVSSYFKRQAMIAYGREMITAVEFFAEELDEEAQRRVLDAGICSLRAAAESEEEMGTKLVNATAIREVWDGISR</sequence>
<reference evidence="1" key="1">
    <citation type="submission" date="2023-03" db="EMBL/GenBank/DDBJ databases">
        <title>Massive genome expansion in bonnet fungi (Mycena s.s.) driven by repeated elements and novel gene families across ecological guilds.</title>
        <authorList>
            <consortium name="Lawrence Berkeley National Laboratory"/>
            <person name="Harder C.B."/>
            <person name="Miyauchi S."/>
            <person name="Viragh M."/>
            <person name="Kuo A."/>
            <person name="Thoen E."/>
            <person name="Andreopoulos B."/>
            <person name="Lu D."/>
            <person name="Skrede I."/>
            <person name="Drula E."/>
            <person name="Henrissat B."/>
            <person name="Morin E."/>
            <person name="Kohler A."/>
            <person name="Barry K."/>
            <person name="LaButti K."/>
            <person name="Morin E."/>
            <person name="Salamov A."/>
            <person name="Lipzen A."/>
            <person name="Mereny Z."/>
            <person name="Hegedus B."/>
            <person name="Baldrian P."/>
            <person name="Stursova M."/>
            <person name="Weitz H."/>
            <person name="Taylor A."/>
            <person name="Grigoriev I.V."/>
            <person name="Nagy L.G."/>
            <person name="Martin F."/>
            <person name="Kauserud H."/>
        </authorList>
    </citation>
    <scope>NUCLEOTIDE SEQUENCE</scope>
    <source>
        <strain evidence="1">CBHHK067</strain>
    </source>
</reference>
<dbReference type="AlphaFoldDB" id="A0AAD7GAB8"/>
<dbReference type="Gene3D" id="3.30.200.20">
    <property type="entry name" value="Phosphorylase Kinase, domain 1"/>
    <property type="match status" value="1"/>
</dbReference>
<accession>A0AAD7GAB8</accession>
<protein>
    <submittedName>
        <fullName evidence="1">Kinase-like domain-containing protein</fullName>
    </submittedName>
</protein>
<dbReference type="EMBL" id="JARKIE010000177">
    <property type="protein sequence ID" value="KAJ7671006.1"/>
    <property type="molecule type" value="Genomic_DNA"/>
</dbReference>
<dbReference type="SUPFAM" id="SSF56112">
    <property type="entry name" value="Protein kinase-like (PK-like)"/>
    <property type="match status" value="1"/>
</dbReference>
<proteinExistence type="predicted"/>
<name>A0AAD7GAB8_MYCRO</name>
<keyword evidence="1" id="KW-0808">Transferase</keyword>
<dbReference type="InterPro" id="IPR011009">
    <property type="entry name" value="Kinase-like_dom_sf"/>
</dbReference>
<dbReference type="GO" id="GO:0016301">
    <property type="term" value="F:kinase activity"/>
    <property type="evidence" value="ECO:0007669"/>
    <property type="project" value="UniProtKB-KW"/>
</dbReference>